<gene>
    <name evidence="3" type="ORF">Q9L58_008346</name>
</gene>
<name>A0ABR3G9X7_9PEZI</name>
<feature type="region of interest" description="Disordered" evidence="1">
    <location>
        <begin position="348"/>
        <end position="367"/>
    </location>
</feature>
<dbReference type="Pfam" id="PF11204">
    <property type="entry name" value="DUF2985"/>
    <property type="match status" value="1"/>
</dbReference>
<evidence type="ECO:0000256" key="1">
    <source>
        <dbReference type="SAM" id="MobiDB-lite"/>
    </source>
</evidence>
<feature type="transmembrane region" description="Helical" evidence="2">
    <location>
        <begin position="215"/>
        <end position="232"/>
    </location>
</feature>
<dbReference type="PANTHER" id="PTHR35872:SF1">
    <property type="entry name" value="ALPHA-L-RHAMNOSIDASE C"/>
    <property type="match status" value="1"/>
</dbReference>
<reference evidence="3 4" key="1">
    <citation type="submission" date="2024-02" db="EMBL/GenBank/DDBJ databases">
        <title>Discinaceae phylogenomics.</title>
        <authorList>
            <person name="Dirks A.C."/>
            <person name="James T.Y."/>
        </authorList>
    </citation>
    <scope>NUCLEOTIDE SEQUENCE [LARGE SCALE GENOMIC DNA]</scope>
    <source>
        <strain evidence="3 4">ACD0624</strain>
    </source>
</reference>
<evidence type="ECO:0000313" key="3">
    <source>
        <dbReference type="EMBL" id="KAL0632758.1"/>
    </source>
</evidence>
<sequence length="367" mass="40423">MAAPAYPASPTSATSAAATSAAPDPASPRRTRTRTRTRTSSFTQSILDANPHSGFCAATGDALSSAPSLKDLRRNSLNSVNSGSRSRSALQRRSSTTPATSPGVDNGGAGTHPPIHEERETTAADPLAGVPAGHDDDHEEEQPHWWAVTKSGLSAFWNWFCTPIGFFITIYMLNIVGWGGMLFLLLCNASPAMCTPTCNDTNSARRVWIEIDSQILNALFCVTGFGLIPWRFRDLWFLLRWRVNGRRDALARLQEIHSAWFRGPLQDDDDDTVLRAPQTKSWKMDFVVWMYVWNTFLQIVLSGFMWGMNRIERPGWSTGLFVALACIVAGAAGGMVWWEGKQVKRIEGEGEGEKEGSVRDKKAENSV</sequence>
<dbReference type="EMBL" id="JBBBZM010000152">
    <property type="protein sequence ID" value="KAL0632758.1"/>
    <property type="molecule type" value="Genomic_DNA"/>
</dbReference>
<keyword evidence="4" id="KW-1185">Reference proteome</keyword>
<feature type="compositionally biased region" description="Low complexity" evidence="1">
    <location>
        <begin position="1"/>
        <end position="24"/>
    </location>
</feature>
<feature type="compositionally biased region" description="Low complexity" evidence="1">
    <location>
        <begin position="82"/>
        <end position="95"/>
    </location>
</feature>
<accession>A0ABR3G9X7</accession>
<feature type="transmembrane region" description="Helical" evidence="2">
    <location>
        <begin position="164"/>
        <end position="186"/>
    </location>
</feature>
<protein>
    <submittedName>
        <fullName evidence="3">Uncharacterized protein</fullName>
    </submittedName>
</protein>
<feature type="region of interest" description="Disordered" evidence="1">
    <location>
        <begin position="1"/>
        <end position="54"/>
    </location>
</feature>
<comment type="caution">
    <text evidence="3">The sequence shown here is derived from an EMBL/GenBank/DDBJ whole genome shotgun (WGS) entry which is preliminary data.</text>
</comment>
<keyword evidence="2" id="KW-0812">Transmembrane</keyword>
<dbReference type="InterPro" id="IPR021369">
    <property type="entry name" value="DUF2985"/>
</dbReference>
<feature type="transmembrane region" description="Helical" evidence="2">
    <location>
        <begin position="286"/>
        <end position="306"/>
    </location>
</feature>
<organism evidence="3 4">
    <name type="scientific">Discina gigas</name>
    <dbReference type="NCBI Taxonomy" id="1032678"/>
    <lineage>
        <taxon>Eukaryota</taxon>
        <taxon>Fungi</taxon>
        <taxon>Dikarya</taxon>
        <taxon>Ascomycota</taxon>
        <taxon>Pezizomycotina</taxon>
        <taxon>Pezizomycetes</taxon>
        <taxon>Pezizales</taxon>
        <taxon>Discinaceae</taxon>
        <taxon>Discina</taxon>
    </lineage>
</organism>
<dbReference type="Proteomes" id="UP001447188">
    <property type="component" value="Unassembled WGS sequence"/>
</dbReference>
<feature type="region of interest" description="Disordered" evidence="1">
    <location>
        <begin position="67"/>
        <end position="116"/>
    </location>
</feature>
<keyword evidence="2" id="KW-1133">Transmembrane helix</keyword>
<keyword evidence="2" id="KW-0472">Membrane</keyword>
<proteinExistence type="predicted"/>
<dbReference type="PANTHER" id="PTHR35872">
    <property type="entry name" value="INTEGRAL MEMBRANE PROTEIN (AFU_ORTHOLOGUE AFUA_5G07110)"/>
    <property type="match status" value="1"/>
</dbReference>
<evidence type="ECO:0000256" key="2">
    <source>
        <dbReference type="SAM" id="Phobius"/>
    </source>
</evidence>
<evidence type="ECO:0000313" key="4">
    <source>
        <dbReference type="Proteomes" id="UP001447188"/>
    </source>
</evidence>
<feature type="transmembrane region" description="Helical" evidence="2">
    <location>
        <begin position="318"/>
        <end position="338"/>
    </location>
</feature>